<proteinExistence type="predicted"/>
<dbReference type="Proteomes" id="UP000051836">
    <property type="component" value="Unassembled WGS sequence"/>
</dbReference>
<evidence type="ECO:0000313" key="2">
    <source>
        <dbReference type="Proteomes" id="UP000051836"/>
    </source>
</evidence>
<sequence length="91" mass="10655">MFLYERMNWLLDFNTTVGSTPQAISPNLFLPMDYYSVCTALENNKPSVAVFAMYNSDFLYNPKVAYTWTHKHHKISPHYAGGRYEELRARI</sequence>
<comment type="caution">
    <text evidence="1">The sequence shown here is derived from an EMBL/GenBank/DDBJ whole genome shotgun (WGS) entry which is preliminary data.</text>
</comment>
<gene>
    <name evidence="1" type="ORF">AAES_23780</name>
</gene>
<keyword evidence="2" id="KW-1185">Reference proteome</keyword>
<dbReference type="EMBL" id="LMAW01000381">
    <property type="protein sequence ID" value="KQL59236.1"/>
    <property type="molecule type" value="Genomic_DNA"/>
</dbReference>
<dbReference type="AlphaFoldDB" id="A0A0Q3X7N4"/>
<protein>
    <submittedName>
        <fullName evidence="1">Uncharacterized protein</fullName>
    </submittedName>
</protein>
<reference evidence="1 2" key="1">
    <citation type="submission" date="2015-10" db="EMBL/GenBank/DDBJ databases">
        <authorList>
            <person name="Gilbert D.G."/>
        </authorList>
    </citation>
    <scope>NUCLEOTIDE SEQUENCE [LARGE SCALE GENOMIC DNA]</scope>
    <source>
        <strain evidence="1">FVVF132</strain>
    </source>
</reference>
<accession>A0A0Q3X7N4</accession>
<name>A0A0Q3X7N4_AMAAE</name>
<organism evidence="1 2">
    <name type="scientific">Amazona aestiva</name>
    <name type="common">Blue-fronted Amazon parrot</name>
    <dbReference type="NCBI Taxonomy" id="12930"/>
    <lineage>
        <taxon>Eukaryota</taxon>
        <taxon>Metazoa</taxon>
        <taxon>Chordata</taxon>
        <taxon>Craniata</taxon>
        <taxon>Vertebrata</taxon>
        <taxon>Euteleostomi</taxon>
        <taxon>Archelosauria</taxon>
        <taxon>Archosauria</taxon>
        <taxon>Dinosauria</taxon>
        <taxon>Saurischia</taxon>
        <taxon>Theropoda</taxon>
        <taxon>Coelurosauria</taxon>
        <taxon>Aves</taxon>
        <taxon>Neognathae</taxon>
        <taxon>Neoaves</taxon>
        <taxon>Telluraves</taxon>
        <taxon>Australaves</taxon>
        <taxon>Psittaciformes</taxon>
        <taxon>Psittacidae</taxon>
        <taxon>Amazona</taxon>
    </lineage>
</organism>
<evidence type="ECO:0000313" key="1">
    <source>
        <dbReference type="EMBL" id="KQL59236.1"/>
    </source>
</evidence>